<dbReference type="EC" id="3.4.16.-" evidence="6"/>
<dbReference type="Gramene" id="TraesPARA_EIv1.0_1410690.1">
    <property type="protein sequence ID" value="TraesPARA_EIv1.0_1410690.1.CDS"/>
    <property type="gene ID" value="TraesPARA_EIv1.0_1410690"/>
</dbReference>
<dbReference type="Gramene" id="TraesWEE_scaffold_032968_01G000500.1">
    <property type="protein sequence ID" value="TraesWEE_scaffold_032968_01G000500.1"/>
    <property type="gene ID" value="TraesWEE_scaffold_032968_01G000500"/>
</dbReference>
<dbReference type="Proteomes" id="UP000019116">
    <property type="component" value="Chromosome 4D"/>
</dbReference>
<accession>A0A3B6JEA3</accession>
<protein>
    <recommendedName>
        <fullName evidence="6">Carboxypeptidase</fullName>
        <ecNumber evidence="6">3.4.16.-</ecNumber>
    </recommendedName>
</protein>
<dbReference type="PROSITE" id="PS00131">
    <property type="entry name" value="CARBOXYPEPT_SER_SER"/>
    <property type="match status" value="1"/>
</dbReference>
<feature type="chain" id="PRO_5043076183" description="Carboxypeptidase" evidence="6">
    <location>
        <begin position="24"/>
        <end position="508"/>
    </location>
</feature>
<keyword evidence="5" id="KW-0325">Glycoprotein</keyword>
<evidence type="ECO:0000256" key="1">
    <source>
        <dbReference type="ARBA" id="ARBA00009431"/>
    </source>
</evidence>
<keyword evidence="6" id="KW-0645">Protease</keyword>
<dbReference type="Gramene" id="TraesROB_scaffold_033377_01G000400.1">
    <property type="protein sequence ID" value="TraesROB_scaffold_033377_01G000400.1"/>
    <property type="gene ID" value="TraesROB_scaffold_033377_01G000400"/>
</dbReference>
<reference evidence="7" key="2">
    <citation type="submission" date="2018-10" db="UniProtKB">
        <authorList>
            <consortium name="EnsemblPlants"/>
        </authorList>
    </citation>
    <scope>IDENTIFICATION</scope>
</reference>
<keyword evidence="4" id="KW-1015">Disulfide bond</keyword>
<dbReference type="Gene3D" id="3.40.50.1820">
    <property type="entry name" value="alpha/beta hydrolase"/>
    <property type="match status" value="1"/>
</dbReference>
<dbReference type="OrthoDB" id="591590at2759"/>
<dbReference type="EnsemblPlants" id="TraesCS4D02G011500.1">
    <property type="protein sequence ID" value="TraesCS4D02G011500.1"/>
    <property type="gene ID" value="TraesCS4D02G011500"/>
</dbReference>
<keyword evidence="3" id="KW-0865">Zymogen</keyword>
<evidence type="ECO:0000256" key="3">
    <source>
        <dbReference type="ARBA" id="ARBA00023145"/>
    </source>
</evidence>
<evidence type="ECO:0000313" key="8">
    <source>
        <dbReference type="Proteomes" id="UP000019116"/>
    </source>
</evidence>
<keyword evidence="8" id="KW-1185">Reference proteome</keyword>
<dbReference type="Gramene" id="TraesRN4D0100020200.1">
    <property type="protein sequence ID" value="TraesRN4D0100020200.1"/>
    <property type="gene ID" value="TraesRN4D0100020200"/>
</dbReference>
<evidence type="ECO:0000256" key="2">
    <source>
        <dbReference type="ARBA" id="ARBA00022729"/>
    </source>
</evidence>
<feature type="signal peptide" evidence="6">
    <location>
        <begin position="1"/>
        <end position="23"/>
    </location>
</feature>
<dbReference type="GO" id="GO:0004185">
    <property type="term" value="F:serine-type carboxypeptidase activity"/>
    <property type="evidence" value="ECO:0000318"/>
    <property type="project" value="GO_Central"/>
</dbReference>
<dbReference type="OMA" id="ERWHHEY"/>
<dbReference type="Gramene" id="TraesCS4D02G011500.1">
    <property type="protein sequence ID" value="TraesCS4D02G011500.1"/>
    <property type="gene ID" value="TraesCS4D02G011500"/>
</dbReference>
<dbReference type="FunFam" id="3.40.50.1820:FF:000573">
    <property type="entry name" value="Carboxypeptidase"/>
    <property type="match status" value="1"/>
</dbReference>
<keyword evidence="6" id="KW-0121">Carboxypeptidase</keyword>
<evidence type="ECO:0000256" key="6">
    <source>
        <dbReference type="RuleBase" id="RU361156"/>
    </source>
</evidence>
<dbReference type="AlphaFoldDB" id="A0A3B6JEA3"/>
<sequence>MGTITVGFHLLFLIPTIALHAHASSQEAHLTKFLSSKRSRSNISNKIGDPTSFHGGSFLGIASSPRIDGYPSSYHIALKAADKISALPGQPEGVDFDQYGGYVTVDGHNGRALFYYFVESPGNPVTKPLLLWLNGGPGCLSLGFGAMRELGPFRVNRDNQTLTRNNHAWNNVANVVFLESPAGVGFSYSNTSSDYDKMGDPLTAQDTYAFLVNWLDRFPEYKARALYIAGESYAGHYVPQLAATILAHNNNNNNNNNNNTGVILNLKGIFVGNPLLDDAKEERGHHEYLWNHGVISDEVWAEIAGHCNFSDDSVYGDRCYKAITRSQYESEDIDIYNIYAPTCITDNNGSYYSSSQLPGYDTCGEVPTMAYLNLPAVQRAFHARETKWSDCKIFVDFKDSPDSMVPTLKWLIDHGLPVWLFSGDLDSRCPITSTRHAIRDLNLSVTEPWRPWTAGHEIGGYVQQYKGGFAFATVRGAGHTIPTFQPERALILLQSFLKGILPPYEKAK</sequence>
<dbReference type="Gene3D" id="6.10.250.940">
    <property type="match status" value="1"/>
</dbReference>
<dbReference type="STRING" id="4565.A0A3B6JEA3"/>
<dbReference type="Pfam" id="PF00450">
    <property type="entry name" value="Peptidase_S10"/>
    <property type="match status" value="1"/>
</dbReference>
<dbReference type="Gramene" id="TraesCS4D03G0018900.1">
    <property type="protein sequence ID" value="TraesCS4D03G0018900.1.CDS"/>
    <property type="gene ID" value="TraesCS4D03G0018900"/>
</dbReference>
<dbReference type="PANTHER" id="PTHR11802">
    <property type="entry name" value="SERINE PROTEASE FAMILY S10 SERINE CARBOXYPEPTIDASE"/>
    <property type="match status" value="1"/>
</dbReference>
<dbReference type="SUPFAM" id="SSF53474">
    <property type="entry name" value="alpha/beta-Hydrolases"/>
    <property type="match status" value="1"/>
</dbReference>
<dbReference type="PROSITE" id="PS00560">
    <property type="entry name" value="CARBOXYPEPT_SER_HIS"/>
    <property type="match status" value="1"/>
</dbReference>
<dbReference type="FunFam" id="3.40.50.11320:FF:000002">
    <property type="entry name" value="Carboxypeptidase"/>
    <property type="match status" value="1"/>
</dbReference>
<proteinExistence type="inferred from homology"/>
<dbReference type="InterPro" id="IPR018202">
    <property type="entry name" value="Ser_caboxypep_ser_AS"/>
</dbReference>
<dbReference type="Gene3D" id="3.40.50.11320">
    <property type="match status" value="1"/>
</dbReference>
<name>A0A3B6JEA3_WHEAT</name>
<comment type="similarity">
    <text evidence="1 6">Belongs to the peptidase S10 family.</text>
</comment>
<dbReference type="SMR" id="A0A3B6JEA3"/>
<evidence type="ECO:0000256" key="5">
    <source>
        <dbReference type="ARBA" id="ARBA00023180"/>
    </source>
</evidence>
<dbReference type="InterPro" id="IPR001563">
    <property type="entry name" value="Peptidase_S10"/>
</dbReference>
<keyword evidence="6" id="KW-0378">Hydrolase</keyword>
<reference evidence="7" key="1">
    <citation type="submission" date="2018-08" db="EMBL/GenBank/DDBJ databases">
        <authorList>
            <person name="Rossello M."/>
        </authorList>
    </citation>
    <scope>NUCLEOTIDE SEQUENCE [LARGE SCALE GENOMIC DNA]</scope>
    <source>
        <strain evidence="7">cv. Chinese Spring</strain>
    </source>
</reference>
<dbReference type="InterPro" id="IPR033124">
    <property type="entry name" value="Ser_caboxypep_his_AS"/>
</dbReference>
<evidence type="ECO:0000313" key="7">
    <source>
        <dbReference type="EnsemblPlants" id="TraesCS4D02G011500.1"/>
    </source>
</evidence>
<keyword evidence="2 6" id="KW-0732">Signal</keyword>
<dbReference type="PANTHER" id="PTHR11802:SF462">
    <property type="entry name" value="CARBOXYPEPTIDASE"/>
    <property type="match status" value="1"/>
</dbReference>
<dbReference type="Gramene" id="TraesCLE_scaffold_030910_01G000500.1">
    <property type="protein sequence ID" value="TraesCLE_scaffold_030910_01G000500.1"/>
    <property type="gene ID" value="TraesCLE_scaffold_030910_01G000500"/>
</dbReference>
<dbReference type="InterPro" id="IPR029058">
    <property type="entry name" value="AB_hydrolase_fold"/>
</dbReference>
<dbReference type="GO" id="GO:0006508">
    <property type="term" value="P:proteolysis"/>
    <property type="evidence" value="ECO:0007669"/>
    <property type="project" value="UniProtKB-KW"/>
</dbReference>
<evidence type="ECO:0000256" key="4">
    <source>
        <dbReference type="ARBA" id="ARBA00023157"/>
    </source>
</evidence>
<organism evidence="7">
    <name type="scientific">Triticum aestivum</name>
    <name type="common">Wheat</name>
    <dbReference type="NCBI Taxonomy" id="4565"/>
    <lineage>
        <taxon>Eukaryota</taxon>
        <taxon>Viridiplantae</taxon>
        <taxon>Streptophyta</taxon>
        <taxon>Embryophyta</taxon>
        <taxon>Tracheophyta</taxon>
        <taxon>Spermatophyta</taxon>
        <taxon>Magnoliopsida</taxon>
        <taxon>Liliopsida</taxon>
        <taxon>Poales</taxon>
        <taxon>Poaceae</taxon>
        <taxon>BOP clade</taxon>
        <taxon>Pooideae</taxon>
        <taxon>Triticodae</taxon>
        <taxon>Triticeae</taxon>
        <taxon>Triticinae</taxon>
        <taxon>Triticum</taxon>
    </lineage>
</organism>
<dbReference type="Gramene" id="TraesCAD_scaffold_032827_01G000400.1">
    <property type="protein sequence ID" value="TraesCAD_scaffold_032827_01G000400.1"/>
    <property type="gene ID" value="TraesCAD_scaffold_032827_01G000400"/>
</dbReference>
<dbReference type="PRINTS" id="PR00724">
    <property type="entry name" value="CRBOXYPTASEC"/>
</dbReference>